<dbReference type="CDD" id="cd04301">
    <property type="entry name" value="NAT_SF"/>
    <property type="match status" value="1"/>
</dbReference>
<feature type="domain" description="N-acetyltransferase" evidence="1">
    <location>
        <begin position="38"/>
        <end position="180"/>
    </location>
</feature>
<feature type="non-terminal residue" evidence="2">
    <location>
        <position position="180"/>
    </location>
</feature>
<dbReference type="Gene3D" id="3.40.630.30">
    <property type="match status" value="1"/>
</dbReference>
<evidence type="ECO:0000313" key="2">
    <source>
        <dbReference type="EMBL" id="KAF6752448.1"/>
    </source>
</evidence>
<proteinExistence type="predicted"/>
<dbReference type="OrthoDB" id="4738875at2759"/>
<dbReference type="InterPro" id="IPR052523">
    <property type="entry name" value="Trichothecene_AcTrans"/>
</dbReference>
<dbReference type="InterPro" id="IPR016181">
    <property type="entry name" value="Acyl_CoA_acyltransferase"/>
</dbReference>
<dbReference type="Proteomes" id="UP000521943">
    <property type="component" value="Unassembled WGS sequence"/>
</dbReference>
<evidence type="ECO:0000313" key="3">
    <source>
        <dbReference type="Proteomes" id="UP000521943"/>
    </source>
</evidence>
<accession>A0A8H6M1W6</accession>
<dbReference type="Pfam" id="PF13508">
    <property type="entry name" value="Acetyltransf_7"/>
    <property type="match status" value="1"/>
</dbReference>
<comment type="caution">
    <text evidence="2">The sequence shown here is derived from an EMBL/GenBank/DDBJ whole genome shotgun (WGS) entry which is preliminary data.</text>
</comment>
<dbReference type="AlphaFoldDB" id="A0A8H6M1W6"/>
<reference evidence="2 3" key="1">
    <citation type="submission" date="2020-07" db="EMBL/GenBank/DDBJ databases">
        <title>Comparative genomics of pyrophilous fungi reveals a link between fire events and developmental genes.</title>
        <authorList>
            <consortium name="DOE Joint Genome Institute"/>
            <person name="Steindorff A.S."/>
            <person name="Carver A."/>
            <person name="Calhoun S."/>
            <person name="Stillman K."/>
            <person name="Liu H."/>
            <person name="Lipzen A."/>
            <person name="Pangilinan J."/>
            <person name="Labutti K."/>
            <person name="Bruns T.D."/>
            <person name="Grigoriev I.V."/>
        </authorList>
    </citation>
    <scope>NUCLEOTIDE SEQUENCE [LARGE SCALE GENOMIC DNA]</scope>
    <source>
        <strain evidence="2 3">CBS 144469</strain>
    </source>
</reference>
<dbReference type="PROSITE" id="PS51186">
    <property type="entry name" value="GNAT"/>
    <property type="match status" value="1"/>
</dbReference>
<dbReference type="SUPFAM" id="SSF55729">
    <property type="entry name" value="Acyl-CoA N-acyltransferases (Nat)"/>
    <property type="match status" value="1"/>
</dbReference>
<organism evidence="2 3">
    <name type="scientific">Ephemerocybe angulata</name>
    <dbReference type="NCBI Taxonomy" id="980116"/>
    <lineage>
        <taxon>Eukaryota</taxon>
        <taxon>Fungi</taxon>
        <taxon>Dikarya</taxon>
        <taxon>Basidiomycota</taxon>
        <taxon>Agaricomycotina</taxon>
        <taxon>Agaricomycetes</taxon>
        <taxon>Agaricomycetidae</taxon>
        <taxon>Agaricales</taxon>
        <taxon>Agaricineae</taxon>
        <taxon>Psathyrellaceae</taxon>
        <taxon>Ephemerocybe</taxon>
    </lineage>
</organism>
<sequence>LNHLHLRASVGAAAVGGTVHVAVLPKSAGPEEDIIVGAAIWFAPGQCLNSTYQQREAGWNQFMDAGSDGMRRWWTEYFSPLVEKHVSDPDVFGGERYPDQVWDLNLLAVHPQFHQRGIAKSLLQYAELQAARIGRPLVLKTSTEVDVTIYRRLGFEVKRKIEVESPIGNADLYFMVKETV</sequence>
<dbReference type="EMBL" id="JACGCI010000044">
    <property type="protein sequence ID" value="KAF6752448.1"/>
    <property type="molecule type" value="Genomic_DNA"/>
</dbReference>
<dbReference type="InterPro" id="IPR000182">
    <property type="entry name" value="GNAT_dom"/>
</dbReference>
<gene>
    <name evidence="2" type="ORF">DFP72DRAFT_815187</name>
</gene>
<keyword evidence="3" id="KW-1185">Reference proteome</keyword>
<dbReference type="PANTHER" id="PTHR42791">
    <property type="entry name" value="GNAT FAMILY ACETYLTRANSFERASE"/>
    <property type="match status" value="1"/>
</dbReference>
<evidence type="ECO:0000259" key="1">
    <source>
        <dbReference type="PROSITE" id="PS51186"/>
    </source>
</evidence>
<dbReference type="PANTHER" id="PTHR42791:SF1">
    <property type="entry name" value="N-ACETYLTRANSFERASE DOMAIN-CONTAINING PROTEIN"/>
    <property type="match status" value="1"/>
</dbReference>
<protein>
    <recommendedName>
        <fullName evidence="1">N-acetyltransferase domain-containing protein</fullName>
    </recommendedName>
</protein>
<dbReference type="GO" id="GO:0016747">
    <property type="term" value="F:acyltransferase activity, transferring groups other than amino-acyl groups"/>
    <property type="evidence" value="ECO:0007669"/>
    <property type="project" value="InterPro"/>
</dbReference>
<name>A0A8H6M1W6_9AGAR</name>